<dbReference type="PANTHER" id="PTHR48071">
    <property type="entry name" value="SRCR DOMAIN-CONTAINING PROTEIN"/>
    <property type="match status" value="1"/>
</dbReference>
<dbReference type="SUPFAM" id="SSF56487">
    <property type="entry name" value="SRCR-like"/>
    <property type="match status" value="4"/>
</dbReference>
<gene>
    <name evidence="4" type="ORF">MAR_028055</name>
</gene>
<accession>A0ABY7DGA5</accession>
<evidence type="ECO:0000313" key="4">
    <source>
        <dbReference type="EMBL" id="WAQ95365.1"/>
    </source>
</evidence>
<dbReference type="InterPro" id="IPR036772">
    <property type="entry name" value="SRCR-like_dom_sf"/>
</dbReference>
<dbReference type="InterPro" id="IPR001190">
    <property type="entry name" value="SRCR"/>
</dbReference>
<feature type="disulfide bond" evidence="2">
    <location>
        <begin position="79"/>
        <end position="89"/>
    </location>
</feature>
<evidence type="ECO:0000256" key="1">
    <source>
        <dbReference type="ARBA" id="ARBA00023157"/>
    </source>
</evidence>
<dbReference type="PANTHER" id="PTHR48071:SF18">
    <property type="entry name" value="DELETED IN MALIGNANT BRAIN TUMORS 1 PROTEIN-RELATED"/>
    <property type="match status" value="1"/>
</dbReference>
<comment type="caution">
    <text evidence="2">Lacks conserved residue(s) required for the propagation of feature annotation.</text>
</comment>
<evidence type="ECO:0000256" key="2">
    <source>
        <dbReference type="PROSITE-ProRule" id="PRU00196"/>
    </source>
</evidence>
<feature type="disulfide bond" evidence="2">
    <location>
        <begin position="200"/>
        <end position="210"/>
    </location>
</feature>
<feature type="disulfide bond" evidence="2">
    <location>
        <begin position="278"/>
        <end position="288"/>
    </location>
</feature>
<feature type="domain" description="SRCR" evidence="3">
    <location>
        <begin position="323"/>
        <end position="362"/>
    </location>
</feature>
<dbReference type="PRINTS" id="PR00258">
    <property type="entry name" value="SPERACTRCPTR"/>
</dbReference>
<keyword evidence="5" id="KW-1185">Reference proteome</keyword>
<name>A0ABY7DGA5_MYAAR</name>
<dbReference type="PROSITE" id="PS50287">
    <property type="entry name" value="SRCR_2"/>
    <property type="match status" value="4"/>
</dbReference>
<feature type="domain" description="SRCR" evidence="3">
    <location>
        <begin position="113"/>
        <end position="210"/>
    </location>
</feature>
<dbReference type="Pfam" id="PF00530">
    <property type="entry name" value="SRCR"/>
    <property type="match status" value="4"/>
</dbReference>
<dbReference type="EMBL" id="CP111013">
    <property type="protein sequence ID" value="WAQ95365.1"/>
    <property type="molecule type" value="Genomic_DNA"/>
</dbReference>
<keyword evidence="1 2" id="KW-1015">Disulfide bond</keyword>
<organism evidence="4 5">
    <name type="scientific">Mya arenaria</name>
    <name type="common">Soft-shell clam</name>
    <dbReference type="NCBI Taxonomy" id="6604"/>
    <lineage>
        <taxon>Eukaryota</taxon>
        <taxon>Metazoa</taxon>
        <taxon>Spiralia</taxon>
        <taxon>Lophotrochozoa</taxon>
        <taxon>Mollusca</taxon>
        <taxon>Bivalvia</taxon>
        <taxon>Autobranchia</taxon>
        <taxon>Heteroconchia</taxon>
        <taxon>Euheterodonta</taxon>
        <taxon>Imparidentia</taxon>
        <taxon>Neoheterodontei</taxon>
        <taxon>Myida</taxon>
        <taxon>Myoidea</taxon>
        <taxon>Myidae</taxon>
        <taxon>Mya</taxon>
    </lineage>
</organism>
<dbReference type="SMART" id="SM00202">
    <property type="entry name" value="SR"/>
    <property type="match status" value="3"/>
</dbReference>
<evidence type="ECO:0000259" key="3">
    <source>
        <dbReference type="PROSITE" id="PS50287"/>
    </source>
</evidence>
<evidence type="ECO:0000313" key="5">
    <source>
        <dbReference type="Proteomes" id="UP001164746"/>
    </source>
</evidence>
<reference evidence="4" key="1">
    <citation type="submission" date="2022-11" db="EMBL/GenBank/DDBJ databases">
        <title>Centuries of genome instability and evolution in soft-shell clam transmissible cancer (bioRxiv).</title>
        <authorList>
            <person name="Hart S.F.M."/>
            <person name="Yonemitsu M.A."/>
            <person name="Giersch R.M."/>
            <person name="Beal B.F."/>
            <person name="Arriagada G."/>
            <person name="Davis B.W."/>
            <person name="Ostrander E.A."/>
            <person name="Goff S.P."/>
            <person name="Metzger M.J."/>
        </authorList>
    </citation>
    <scope>NUCLEOTIDE SEQUENCE</scope>
    <source>
        <strain evidence="4">MELC-2E11</strain>
        <tissue evidence="4">Siphon/mantle</tissue>
    </source>
</reference>
<feature type="domain" description="SRCR" evidence="3">
    <location>
        <begin position="217"/>
        <end position="312"/>
    </location>
</feature>
<proteinExistence type="predicted"/>
<protein>
    <submittedName>
        <fullName evidence="4">SRCR1-like protein</fullName>
    </submittedName>
</protein>
<dbReference type="Gene3D" id="3.10.250.10">
    <property type="entry name" value="SRCR-like domain"/>
    <property type="match status" value="4"/>
</dbReference>
<dbReference type="Proteomes" id="UP001164746">
    <property type="component" value="Chromosome 2"/>
</dbReference>
<sequence length="370" mass="41161">MSGLFSMPETPIRFVDGINHIQGTLQTKINHTWYQVCSDGFEENDAIVICRMSGHYHARNATFSTKESNDSSILGNWKCNGDEVDVSECAYYSESVGTCSSRKIIEVDCRALVRIVDGPSPTKGRVEVFYGGHWGPICRGSVSSNEAHVICRSAGYRYTYAIILSAYNNLQEPNTNGTIKNVNTYTNKTFDNHTITNLVCTGYEDELTECIGPFTPIRLSGSSNSTGAVEAFYDGSWRTFCKSYFGYKEAAVICRRLNFKVGEPLSYYGSGFINTLRCTGIESDITECGNPYLWGSSTCSSGSNRRAGVQCSTMPACIVDNRVRLQSGINRYQGRVEFQYYGVWGTVCHKHFDKYEAQVICRLAHVPGNQ</sequence>
<feature type="domain" description="SRCR" evidence="3">
    <location>
        <begin position="12"/>
        <end position="110"/>
    </location>
</feature>